<evidence type="ECO:0000256" key="2">
    <source>
        <dbReference type="ARBA" id="ARBA00007951"/>
    </source>
</evidence>
<comment type="similarity">
    <text evidence="2">Belongs to the glycosyl hydrolase 29 family.</text>
</comment>
<organism evidence="9 10">
    <name type="scientific">Marasmius crinis-equi</name>
    <dbReference type="NCBI Taxonomy" id="585013"/>
    <lineage>
        <taxon>Eukaryota</taxon>
        <taxon>Fungi</taxon>
        <taxon>Dikarya</taxon>
        <taxon>Basidiomycota</taxon>
        <taxon>Agaricomycotina</taxon>
        <taxon>Agaricomycetes</taxon>
        <taxon>Agaricomycetidae</taxon>
        <taxon>Agaricales</taxon>
        <taxon>Marasmiineae</taxon>
        <taxon>Marasmiaceae</taxon>
        <taxon>Marasmius</taxon>
    </lineage>
</organism>
<protein>
    <recommendedName>
        <fullName evidence="3">alpha-L-fucosidase</fullName>
        <ecNumber evidence="3">3.2.1.51</ecNumber>
    </recommendedName>
</protein>
<dbReference type="PANTHER" id="PTHR10030:SF37">
    <property type="entry name" value="ALPHA-L-FUCOSIDASE-RELATED"/>
    <property type="match status" value="1"/>
</dbReference>
<reference evidence="9 10" key="1">
    <citation type="submission" date="2024-02" db="EMBL/GenBank/DDBJ databases">
        <title>A draft genome for the cacao thread blight pathogen Marasmius crinis-equi.</title>
        <authorList>
            <person name="Cohen S.P."/>
            <person name="Baruah I.K."/>
            <person name="Amoako-Attah I."/>
            <person name="Bukari Y."/>
            <person name="Meinhardt L.W."/>
            <person name="Bailey B.A."/>
        </authorList>
    </citation>
    <scope>NUCLEOTIDE SEQUENCE [LARGE SCALE GENOMIC DNA]</scope>
    <source>
        <strain evidence="9 10">GH-76</strain>
    </source>
</reference>
<dbReference type="PANTHER" id="PTHR10030">
    <property type="entry name" value="ALPHA-L-FUCOSIDASE"/>
    <property type="match status" value="1"/>
</dbReference>
<keyword evidence="6" id="KW-0326">Glycosidase</keyword>
<keyword evidence="7" id="KW-0472">Membrane</keyword>
<dbReference type="Pfam" id="PF01120">
    <property type="entry name" value="Alpha_L_fucos"/>
    <property type="match status" value="1"/>
</dbReference>
<keyword evidence="7" id="KW-0812">Transmembrane</keyword>
<dbReference type="EMBL" id="JBAHYK010000066">
    <property type="protein sequence ID" value="KAL0579241.1"/>
    <property type="molecule type" value="Genomic_DNA"/>
</dbReference>
<evidence type="ECO:0000313" key="9">
    <source>
        <dbReference type="EMBL" id="KAL0579241.1"/>
    </source>
</evidence>
<evidence type="ECO:0000256" key="1">
    <source>
        <dbReference type="ARBA" id="ARBA00004071"/>
    </source>
</evidence>
<evidence type="ECO:0000256" key="4">
    <source>
        <dbReference type="ARBA" id="ARBA00022729"/>
    </source>
</evidence>
<dbReference type="EC" id="3.2.1.51" evidence="3"/>
<evidence type="ECO:0000256" key="3">
    <source>
        <dbReference type="ARBA" id="ARBA00012662"/>
    </source>
</evidence>
<dbReference type="InterPro" id="IPR017853">
    <property type="entry name" value="GH"/>
</dbReference>
<dbReference type="Proteomes" id="UP001465976">
    <property type="component" value="Unassembled WGS sequence"/>
</dbReference>
<dbReference type="Gene3D" id="3.20.20.80">
    <property type="entry name" value="Glycosidases"/>
    <property type="match status" value="1"/>
</dbReference>
<proteinExistence type="inferred from homology"/>
<dbReference type="InterPro" id="IPR000933">
    <property type="entry name" value="Glyco_hydro_29"/>
</dbReference>
<keyword evidence="5" id="KW-0378">Hydrolase</keyword>
<dbReference type="SMART" id="SM00812">
    <property type="entry name" value="Alpha_L_fucos"/>
    <property type="match status" value="1"/>
</dbReference>
<name>A0ABR3FUQ5_9AGAR</name>
<evidence type="ECO:0000256" key="5">
    <source>
        <dbReference type="ARBA" id="ARBA00022801"/>
    </source>
</evidence>
<comment type="function">
    <text evidence="1">Alpha-L-fucosidase is responsible for hydrolyzing the alpha-1,6-linked fucose joined to the reducing-end N-acetylglucosamine of the carbohydrate moieties of glycoproteins.</text>
</comment>
<feature type="domain" description="Glycoside hydrolase family 29 N-terminal" evidence="8">
    <location>
        <begin position="489"/>
        <end position="868"/>
    </location>
</feature>
<evidence type="ECO:0000313" key="10">
    <source>
        <dbReference type="Proteomes" id="UP001465976"/>
    </source>
</evidence>
<keyword evidence="7" id="KW-1133">Transmembrane helix</keyword>
<feature type="transmembrane region" description="Helical" evidence="7">
    <location>
        <begin position="69"/>
        <end position="90"/>
    </location>
</feature>
<sequence>MLAGQKNVRYPIKLGCHVGSSVESARGLAGVWIALFAYDTVLFFLTATRTYRHWSRQNAEILQISLLSLMFRDGAMYFAISVTMMCRLMLNLHASADTGLSTRPGDPRRSRSDSFDTYLEFAHGAGAGRTTTGIVFETVIMDDIPLTTFTSDPEIPAQTQVDLTPFLNNKAAALTGFSTANFDNHNGSYPAEYLPTGTLVDASVAYKLPNWSSPTGVNDNINCSGQTIELPKGRYHAFNFLGATDGIAYVNGEFFALYEGGEMESLGFVVAPWWLKNPSDGPITAPFLNEGDANGTHQNWNITRMFTFQHHLDNSKVLTGLILPNSTGSSQLTGVVSIHVFAITLEALDSGLETAKGPILNVQNVRSTTKFRNATVNGTETQIQLVELTLNNLAISVDSTDTSTWLTTPIEISLTSDSVQTVSTATVKRLRGGDQVRVVVGVVNNPGVEPGTQTSGAQVRIRPVGSNESDWRTLEAGWNITAGIPEYFVGDESLRTHESAEWFDGAKFGLFVHWGPYSVPAYTLSGTQYAEWYWYWQHNPANESSRVWTYHKETYGEDFLYDMFFDQLTGSEWSAEGWLQFVRDSGAKYYVFTTKHHDGFSMFDTGNSSNRNSLNYGPKRDIVGELLNATKSHNALNPEERIYHGLYYSLPEWFNPAFAKYGHAGGGDDLYHRRSSDPSNPGYNILQRTGFAGGLARNAYNQSEFEPYTGYVEVEDFLQDIMKPQMEALMYKYEMDIMWCDVGGPTVFPEIAPAWFNWAKQNGRQVLANARCGANYSDFDNPEYSATSHLKLRKWESSEGSDPYSYGYNRDTPWENYRNATYVLHSLVDIVSKNGNYLLDVGPTANGSIVPPTKDSLLKVGQWLSFAGDAIHDTQYWYVAAEEGDLRFTTKPDAFYITSLAYPANGTIRSSLPLPVREGDIATFLGPSGIGTGQELEWHWREDGMFELIANEAELQTVKDAWAFKIVYAEEAP</sequence>
<dbReference type="SUPFAM" id="SSF51445">
    <property type="entry name" value="(Trans)glycosidases"/>
    <property type="match status" value="1"/>
</dbReference>
<dbReference type="InterPro" id="IPR057739">
    <property type="entry name" value="Glyco_hydro_29_N"/>
</dbReference>
<keyword evidence="10" id="KW-1185">Reference proteome</keyword>
<keyword evidence="4" id="KW-0732">Signal</keyword>
<comment type="caution">
    <text evidence="9">The sequence shown here is derived from an EMBL/GenBank/DDBJ whole genome shotgun (WGS) entry which is preliminary data.</text>
</comment>
<accession>A0ABR3FUQ5</accession>
<gene>
    <name evidence="9" type="ORF">V5O48_002745</name>
</gene>
<feature type="transmembrane region" description="Helical" evidence="7">
    <location>
        <begin position="29"/>
        <end position="48"/>
    </location>
</feature>
<evidence type="ECO:0000256" key="6">
    <source>
        <dbReference type="ARBA" id="ARBA00023295"/>
    </source>
</evidence>
<dbReference type="InterPro" id="IPR016286">
    <property type="entry name" value="FUC_metazoa-typ"/>
</dbReference>
<evidence type="ECO:0000256" key="7">
    <source>
        <dbReference type="SAM" id="Phobius"/>
    </source>
</evidence>
<evidence type="ECO:0000259" key="8">
    <source>
        <dbReference type="Pfam" id="PF01120"/>
    </source>
</evidence>
<dbReference type="PRINTS" id="PR00741">
    <property type="entry name" value="GLHYDRLASE29"/>
</dbReference>